<name>A0A6J6M7B3_9ZZZZ</name>
<accession>A0A6J6M7B3</accession>
<sequence>MFAISDIMSWLKPSRTIPVTRWRAPSRWRSKPSTFAILIIGLWLFGTGDGMLVAAGLGVSPWTVLAQGLSTKLPMSIGLATFFVSVLVLLLWIPLRERPGLGTISNAIVIAIALQVSLLYLPRPQTFAMQLLEVLFGIAAIGLGSGLYLTTNLGPGPRDGWMTGIHNRTGWPVPAVRMSIEVVVLAIGWLLGGIVGLGTVLFALLIGPSVGYGLMLVGTFGRDLTQPAEDISDDEFPELDA</sequence>
<feature type="transmembrane region" description="Helical" evidence="1">
    <location>
        <begin position="100"/>
        <end position="121"/>
    </location>
</feature>
<feature type="transmembrane region" description="Helical" evidence="1">
    <location>
        <begin position="76"/>
        <end position="93"/>
    </location>
</feature>
<dbReference type="PANTHER" id="PTHR40078:SF1">
    <property type="entry name" value="INTEGRAL MEMBRANE PROTEIN"/>
    <property type="match status" value="1"/>
</dbReference>
<gene>
    <name evidence="2" type="ORF">UFOPK2310_00562</name>
</gene>
<keyword evidence="1" id="KW-0472">Membrane</keyword>
<protein>
    <submittedName>
        <fullName evidence="2">Unannotated protein</fullName>
    </submittedName>
</protein>
<feature type="transmembrane region" description="Helical" evidence="1">
    <location>
        <begin position="182"/>
        <end position="206"/>
    </location>
</feature>
<proteinExistence type="predicted"/>
<keyword evidence="1" id="KW-1133">Transmembrane helix</keyword>
<dbReference type="InterPro" id="IPR038750">
    <property type="entry name" value="YczE/YyaS-like"/>
</dbReference>
<reference evidence="2" key="1">
    <citation type="submission" date="2020-05" db="EMBL/GenBank/DDBJ databases">
        <authorList>
            <person name="Chiriac C."/>
            <person name="Salcher M."/>
            <person name="Ghai R."/>
            <person name="Kavagutti S V."/>
        </authorList>
    </citation>
    <scope>NUCLEOTIDE SEQUENCE</scope>
</reference>
<evidence type="ECO:0000313" key="2">
    <source>
        <dbReference type="EMBL" id="CAB4670021.1"/>
    </source>
</evidence>
<dbReference type="Pfam" id="PF19700">
    <property type="entry name" value="DUF6198"/>
    <property type="match status" value="1"/>
</dbReference>
<keyword evidence="1" id="KW-0812">Transmembrane</keyword>
<dbReference type="PANTHER" id="PTHR40078">
    <property type="entry name" value="INTEGRAL MEMBRANE PROTEIN-RELATED"/>
    <property type="match status" value="1"/>
</dbReference>
<evidence type="ECO:0000256" key="1">
    <source>
        <dbReference type="SAM" id="Phobius"/>
    </source>
</evidence>
<dbReference type="EMBL" id="CAEZWW010000051">
    <property type="protein sequence ID" value="CAB4670021.1"/>
    <property type="molecule type" value="Genomic_DNA"/>
</dbReference>
<dbReference type="AlphaFoldDB" id="A0A6J6M7B3"/>
<organism evidence="2">
    <name type="scientific">freshwater metagenome</name>
    <dbReference type="NCBI Taxonomy" id="449393"/>
    <lineage>
        <taxon>unclassified sequences</taxon>
        <taxon>metagenomes</taxon>
        <taxon>ecological metagenomes</taxon>
    </lineage>
</organism>
<feature type="transmembrane region" description="Helical" evidence="1">
    <location>
        <begin position="127"/>
        <end position="149"/>
    </location>
</feature>